<organism evidence="2 3">
    <name type="scientific">Chloroflexus aggregans (strain MD-66 / DSM 9485)</name>
    <dbReference type="NCBI Taxonomy" id="326427"/>
    <lineage>
        <taxon>Bacteria</taxon>
        <taxon>Bacillati</taxon>
        <taxon>Chloroflexota</taxon>
        <taxon>Chloroflexia</taxon>
        <taxon>Chloroflexales</taxon>
        <taxon>Chloroflexineae</taxon>
        <taxon>Chloroflexaceae</taxon>
        <taxon>Chloroflexus</taxon>
    </lineage>
</organism>
<dbReference type="eggNOG" id="COG1205">
    <property type="taxonomic scope" value="Bacteria"/>
</dbReference>
<dbReference type="STRING" id="326427.Cagg_2884"/>
<keyword evidence="2" id="KW-0547">Nucleotide-binding</keyword>
<dbReference type="PANTHER" id="PTHR36963:SF2">
    <property type="entry name" value="TNFR-CYS DOMAIN-CONTAINING PROTEIN"/>
    <property type="match status" value="1"/>
</dbReference>
<dbReference type="PANTHER" id="PTHR36963">
    <property type="entry name" value="HELICASE"/>
    <property type="match status" value="1"/>
</dbReference>
<feature type="compositionally biased region" description="Pro residues" evidence="1">
    <location>
        <begin position="744"/>
        <end position="759"/>
    </location>
</feature>
<dbReference type="HOGENOM" id="CLU_329790_0_0_0"/>
<dbReference type="GO" id="GO:0004386">
    <property type="term" value="F:helicase activity"/>
    <property type="evidence" value="ECO:0007669"/>
    <property type="project" value="UniProtKB-KW"/>
</dbReference>
<keyword evidence="3" id="KW-1185">Reference proteome</keyword>
<dbReference type="Proteomes" id="UP000002508">
    <property type="component" value="Chromosome"/>
</dbReference>
<proteinExistence type="predicted"/>
<protein>
    <submittedName>
        <fullName evidence="2">Helicase</fullName>
    </submittedName>
</protein>
<gene>
    <name evidence="2" type="ordered locus">Cagg_2884</name>
</gene>
<feature type="region of interest" description="Disordered" evidence="1">
    <location>
        <begin position="827"/>
        <end position="850"/>
    </location>
</feature>
<keyword evidence="2" id="KW-0378">Hydrolase</keyword>
<feature type="region of interest" description="Disordered" evidence="1">
    <location>
        <begin position="681"/>
        <end position="815"/>
    </location>
</feature>
<reference evidence="2" key="1">
    <citation type="submission" date="2008-12" db="EMBL/GenBank/DDBJ databases">
        <title>Complete sequence of Chloroflexus aggregans DSM 9485.</title>
        <authorList>
            <consortium name="US DOE Joint Genome Institute"/>
            <person name="Lucas S."/>
            <person name="Copeland A."/>
            <person name="Lapidus A."/>
            <person name="Glavina del Rio T."/>
            <person name="Dalin E."/>
            <person name="Tice H."/>
            <person name="Pitluck S."/>
            <person name="Foster B."/>
            <person name="Larimer F."/>
            <person name="Land M."/>
            <person name="Hauser L."/>
            <person name="Kyrpides N."/>
            <person name="Mikhailova N."/>
            <person name="Bryant D."/>
            <person name="Richardson P."/>
        </authorList>
    </citation>
    <scope>NUCLEOTIDE SEQUENCE</scope>
    <source>
        <strain evidence="2">DSM 9485</strain>
    </source>
</reference>
<keyword evidence="2" id="KW-0347">Helicase</keyword>
<dbReference type="KEGG" id="cag:Cagg_2884"/>
<feature type="compositionally biased region" description="Low complexity" evidence="1">
    <location>
        <begin position="685"/>
        <end position="694"/>
    </location>
</feature>
<dbReference type="AlphaFoldDB" id="B8G612"/>
<keyword evidence="2" id="KW-0067">ATP-binding</keyword>
<feature type="compositionally biased region" description="Basic and acidic residues" evidence="1">
    <location>
        <begin position="828"/>
        <end position="839"/>
    </location>
</feature>
<evidence type="ECO:0000256" key="1">
    <source>
        <dbReference type="SAM" id="MobiDB-lite"/>
    </source>
</evidence>
<dbReference type="EMBL" id="CP001337">
    <property type="protein sequence ID" value="ACL25745.1"/>
    <property type="molecule type" value="Genomic_DNA"/>
</dbReference>
<dbReference type="OrthoDB" id="135407at2"/>
<dbReference type="RefSeq" id="WP_015941601.1">
    <property type="nucleotide sequence ID" value="NC_011831.1"/>
</dbReference>
<accession>B8G612</accession>
<evidence type="ECO:0000313" key="2">
    <source>
        <dbReference type="EMBL" id="ACL25745.1"/>
    </source>
</evidence>
<feature type="compositionally biased region" description="Pro residues" evidence="1">
    <location>
        <begin position="723"/>
        <end position="736"/>
    </location>
</feature>
<name>B8G612_CHLAD</name>
<sequence length="913" mass="100760">MSDFIEILQMLAERSGRKPSPLIALHHVPGRAGVRISHLTIAPALKDAWLDVVGLPFFQAQSTALAALRRGTAFAITGTGMLSRASLHLLVLDLLHHEPSATALLIAADPDQALLHEREATALAHSLRPPIAITATNGSNRRIAPTSRLVITTLPELHSSLLRFHDRAWRYFWSRLRMIAIPDLHTYYGIAAGHLSMALLRATRLAPHPPLLGGSVAPVSGAETALQLLSGQEWRITPVADLPHPATTLALWQSDGDRQREIMRLADALVTAGANVRLVANRFEIGTLRAFAKDALSVGTTPLPAHVQIVTGADNGTVQLSAALSSEAMLVILLLGRGISEPALQRLAVTDLATWPLLQPPVWPPAPTNSFVTALHLVCAANEQPLRQQEIQQWQLTPTVERLEARRYLQRLPHQPPLWLPGTQIDPYIPLDLHAAGTDPLFLLDEQGQPIGTADPSIAGRWAFVGAALPPLRGDQRVIAWDEEQATVQLVADSGRRTVPLRRCRVHIHNEWGQRELRRKQSGHGPRLAWGRVMIEETTYAYREYNSRNTVQERTLSEPFTSQWYSPAVWIQLNRPLNVTGQLVGWSCAAAIAVQTLARLEDCVPAYDPDNNYLYLIDAQPNGNGLAAWLYEQLETILPLAYDIALDQRLDPLFEPLARADMDWLLAVLGGEVDMTIALPPWAQSSPTRSTNPPTRTPDPPTRASDPPTHTPDPPTRASDPPTRTPDPPIHAPNPPTRASDPPTHTPDPPTRTPDPPVRAEPLRPNRATGHTRNRHSRPPDRVPPRSNAHQPQSLTRVEPETPPAAPSEEPTVPDAEAILARLRQRRSRLETETPRRSEAPASGNSTFEPRFHPGERIICMPYGAGKVRLSLVNGDREILIVDFDEHGELRIDPSVSVVRRLPPEERHDRVEE</sequence>
<evidence type="ECO:0000313" key="3">
    <source>
        <dbReference type="Proteomes" id="UP000002508"/>
    </source>
</evidence>